<dbReference type="PANTHER" id="PTHR30473:SF1">
    <property type="entry name" value="PHOH-LIKE PROTEIN"/>
    <property type="match status" value="1"/>
</dbReference>
<dbReference type="Proteomes" id="UP000287447">
    <property type="component" value="Unassembled WGS sequence"/>
</dbReference>
<evidence type="ECO:0000256" key="5">
    <source>
        <dbReference type="ARBA" id="ARBA00022840"/>
    </source>
</evidence>
<keyword evidence="9" id="KW-1185">Reference proteome</keyword>
<keyword evidence="4" id="KW-0547">Nucleotide-binding</keyword>
<evidence type="ECO:0000259" key="7">
    <source>
        <dbReference type="Pfam" id="PF02562"/>
    </source>
</evidence>
<dbReference type="InterPro" id="IPR027417">
    <property type="entry name" value="P-loop_NTPase"/>
</dbReference>
<dbReference type="GO" id="GO:0005524">
    <property type="term" value="F:ATP binding"/>
    <property type="evidence" value="ECO:0007669"/>
    <property type="project" value="UniProtKB-KW"/>
</dbReference>
<proteinExistence type="inferred from homology"/>
<accession>A0A437QQZ0</accession>
<dbReference type="SUPFAM" id="SSF52540">
    <property type="entry name" value="P-loop containing nucleoside triphosphate hydrolases"/>
    <property type="match status" value="1"/>
</dbReference>
<evidence type="ECO:0000256" key="4">
    <source>
        <dbReference type="ARBA" id="ARBA00022741"/>
    </source>
</evidence>
<dbReference type="InterPro" id="IPR051451">
    <property type="entry name" value="PhoH2-like"/>
</dbReference>
<feature type="domain" description="PhoH-like protein" evidence="7">
    <location>
        <begin position="104"/>
        <end position="308"/>
    </location>
</feature>
<dbReference type="OrthoDB" id="9805148at2"/>
<dbReference type="RefSeq" id="WP_127766419.1">
    <property type="nucleotide sequence ID" value="NZ_SADE01000002.1"/>
</dbReference>
<evidence type="ECO:0000256" key="3">
    <source>
        <dbReference type="ARBA" id="ARBA00022490"/>
    </source>
</evidence>
<dbReference type="InterPro" id="IPR003714">
    <property type="entry name" value="PhoH"/>
</dbReference>
<dbReference type="AlphaFoldDB" id="A0A437QQZ0"/>
<gene>
    <name evidence="8" type="primary">phoH</name>
    <name evidence="8" type="ORF">EOI86_13895</name>
</gene>
<organism evidence="8 9">
    <name type="scientific">Hwanghaeella grinnelliae</name>
    <dbReference type="NCBI Taxonomy" id="2500179"/>
    <lineage>
        <taxon>Bacteria</taxon>
        <taxon>Pseudomonadati</taxon>
        <taxon>Pseudomonadota</taxon>
        <taxon>Alphaproteobacteria</taxon>
        <taxon>Rhodospirillales</taxon>
        <taxon>Rhodospirillaceae</taxon>
        <taxon>Hwanghaeella</taxon>
    </lineage>
</organism>
<dbReference type="Pfam" id="PF02562">
    <property type="entry name" value="PhoH"/>
    <property type="match status" value="1"/>
</dbReference>
<evidence type="ECO:0000313" key="9">
    <source>
        <dbReference type="Proteomes" id="UP000287447"/>
    </source>
</evidence>
<protein>
    <recommendedName>
        <fullName evidence="6">PhoH-like protein</fullName>
    </recommendedName>
</protein>
<dbReference type="GO" id="GO:0005829">
    <property type="term" value="C:cytosol"/>
    <property type="evidence" value="ECO:0007669"/>
    <property type="project" value="TreeGrafter"/>
</dbReference>
<keyword evidence="3" id="KW-0963">Cytoplasm</keyword>
<evidence type="ECO:0000256" key="1">
    <source>
        <dbReference type="ARBA" id="ARBA00004496"/>
    </source>
</evidence>
<evidence type="ECO:0000256" key="6">
    <source>
        <dbReference type="ARBA" id="ARBA00039970"/>
    </source>
</evidence>
<comment type="caution">
    <text evidence="8">The sequence shown here is derived from an EMBL/GenBank/DDBJ whole genome shotgun (WGS) entry which is preliminary data.</text>
</comment>
<reference evidence="9" key="1">
    <citation type="submission" date="2019-01" db="EMBL/GenBank/DDBJ databases">
        <title>Gri0909 isolated from a small marine red alga.</title>
        <authorList>
            <person name="Kim J."/>
            <person name="Jeong S.E."/>
            <person name="Jeon C.O."/>
        </authorList>
    </citation>
    <scope>NUCLEOTIDE SEQUENCE [LARGE SCALE GENOMIC DNA]</scope>
    <source>
        <strain evidence="9">Gri0909</strain>
    </source>
</reference>
<dbReference type="FunFam" id="3.40.50.300:FF:000013">
    <property type="entry name" value="PhoH family ATPase"/>
    <property type="match status" value="1"/>
</dbReference>
<sequence length="321" mass="35398">MVPTLIQFDDNRLLPLLFGEHDKHLVRIEKSLGVQLINRGNQVTIEGPQDAIDLARVALNRLYQRLKEGEELEPGDVDAAVRMAGSPTDLFGESEPVLRTKRRQIKARSPLQANYMEAMLQDELVFGIGPAGTGKTYLAVCAAVSMLVNGQIDRIVLSRPAVEAGERLGFLPGDMKEKVDPYMRPIYDALYENLPADQVTRKLESGEIEVAPLAFMRGRTLKNAFILLDEAQNTTPVQMKMFLTRLGENSRMVITGDLSQIDLPRGQSSGLADALDTLEGVKGISAIRFSDQDVVRHPLVSRIVKAYDARDKAVPASETSS</sequence>
<comment type="similarity">
    <text evidence="2">Belongs to the PhoH family.</text>
</comment>
<dbReference type="EMBL" id="SADE01000002">
    <property type="protein sequence ID" value="RVU36928.1"/>
    <property type="molecule type" value="Genomic_DNA"/>
</dbReference>
<evidence type="ECO:0000256" key="2">
    <source>
        <dbReference type="ARBA" id="ARBA00010393"/>
    </source>
</evidence>
<name>A0A437QQZ0_9PROT</name>
<dbReference type="Gene3D" id="3.40.50.300">
    <property type="entry name" value="P-loop containing nucleotide triphosphate hydrolases"/>
    <property type="match status" value="1"/>
</dbReference>
<comment type="subcellular location">
    <subcellularLocation>
        <location evidence="1">Cytoplasm</location>
    </subcellularLocation>
</comment>
<dbReference type="PANTHER" id="PTHR30473">
    <property type="entry name" value="PROTEIN PHOH"/>
    <property type="match status" value="1"/>
</dbReference>
<evidence type="ECO:0000313" key="8">
    <source>
        <dbReference type="EMBL" id="RVU36928.1"/>
    </source>
</evidence>
<keyword evidence="5" id="KW-0067">ATP-binding</keyword>